<dbReference type="GeneID" id="9832850"/>
<comment type="caution">
    <text evidence="2">The sequence shown here is derived from an EMBL/GenBank/DDBJ whole genome shotgun (WGS) entry which is preliminary data.</text>
</comment>
<feature type="region of interest" description="Disordered" evidence="1">
    <location>
        <begin position="1"/>
        <end position="20"/>
    </location>
</feature>
<dbReference type="Proteomes" id="UP000009170">
    <property type="component" value="Unassembled WGS sequence"/>
</dbReference>
<protein>
    <submittedName>
        <fullName evidence="2">Unnamed product</fullName>
    </submittedName>
</protein>
<organism evidence="2 3">
    <name type="scientific">Ostreococcus tauri</name>
    <name type="common">Marine green alga</name>
    <dbReference type="NCBI Taxonomy" id="70448"/>
    <lineage>
        <taxon>Eukaryota</taxon>
        <taxon>Viridiplantae</taxon>
        <taxon>Chlorophyta</taxon>
        <taxon>Mamiellophyceae</taxon>
        <taxon>Mamiellales</taxon>
        <taxon>Bathycoccaceae</taxon>
        <taxon>Ostreococcus</taxon>
    </lineage>
</organism>
<evidence type="ECO:0000313" key="3">
    <source>
        <dbReference type="Proteomes" id="UP000009170"/>
    </source>
</evidence>
<evidence type="ECO:0000313" key="2">
    <source>
        <dbReference type="EMBL" id="CEF96950.1"/>
    </source>
</evidence>
<feature type="compositionally biased region" description="Basic residues" evidence="1">
    <location>
        <begin position="87"/>
        <end position="99"/>
    </location>
</feature>
<dbReference type="RefSeq" id="XP_003077925.2">
    <property type="nucleotide sequence ID" value="XM_003077877.2"/>
</dbReference>
<feature type="region of interest" description="Disordered" evidence="1">
    <location>
        <begin position="257"/>
        <end position="315"/>
    </location>
</feature>
<evidence type="ECO:0000256" key="1">
    <source>
        <dbReference type="SAM" id="MobiDB-lite"/>
    </source>
</evidence>
<gene>
    <name evidence="2" type="ORF">OT_ostta03g00150</name>
</gene>
<feature type="compositionally biased region" description="Low complexity" evidence="1">
    <location>
        <begin position="287"/>
        <end position="311"/>
    </location>
</feature>
<dbReference type="InParanoid" id="A0A096P7K4"/>
<feature type="region of interest" description="Disordered" evidence="1">
    <location>
        <begin position="80"/>
        <end position="99"/>
    </location>
</feature>
<reference evidence="3" key="1">
    <citation type="journal article" date="2006" name="Proc. Natl. Acad. Sci. U.S.A.">
        <title>Genome analysis of the smallest free-living eukaryote Ostreococcus tauri unveils many unique features.</title>
        <authorList>
            <person name="Derelle E."/>
            <person name="Ferraz C."/>
            <person name="Rombauts S."/>
            <person name="Rouze P."/>
            <person name="Worden A.Z."/>
            <person name="Robbens S."/>
            <person name="Partensky F."/>
            <person name="Degroeve S."/>
            <person name="Echeynie S."/>
            <person name="Cooke R."/>
            <person name="Saeys Y."/>
            <person name="Wuyts J."/>
            <person name="Jabbari K."/>
            <person name="Bowler C."/>
            <person name="Panaud O."/>
            <person name="Piegu B."/>
            <person name="Ball S.G."/>
            <person name="Ral J.-P."/>
            <person name="Bouget F.-Y."/>
            <person name="Piganeau G."/>
            <person name="De Baets B."/>
            <person name="Picard A."/>
            <person name="Delseny M."/>
            <person name="Demaille J."/>
            <person name="Van de Peer Y."/>
            <person name="Moreau H."/>
        </authorList>
    </citation>
    <scope>NUCLEOTIDE SEQUENCE [LARGE SCALE GENOMIC DNA]</scope>
    <source>
        <strain evidence="3">OTTH 0595 / CCAP 157/2 / RCC745</strain>
    </source>
</reference>
<reference evidence="2 3" key="2">
    <citation type="journal article" date="2014" name="BMC Genomics">
        <title>An improved genome of the model marine alga Ostreococcus tauri unfolds by assessing Illumina de novo assemblies.</title>
        <authorList>
            <person name="Blanc-Mathieu R."/>
            <person name="Verhelst B."/>
            <person name="Derelle E."/>
            <person name="Rombauts S."/>
            <person name="Bouget F.Y."/>
            <person name="Carre I."/>
            <person name="Chateau A."/>
            <person name="Eyre-Walker A."/>
            <person name="Grimsley N."/>
            <person name="Moreau H."/>
            <person name="Piegu B."/>
            <person name="Rivals E."/>
            <person name="Schackwitz W."/>
            <person name="Van de Peer Y."/>
            <person name="Piganeau G."/>
        </authorList>
    </citation>
    <scope>NUCLEOTIDE SEQUENCE [LARGE SCALE GENOMIC DNA]</scope>
    <source>
        <strain evidence="3">OTTH 0595 / CCAP 157/2 / RCC745</strain>
    </source>
</reference>
<dbReference type="AlphaFoldDB" id="A0A096P7K4"/>
<proteinExistence type="predicted"/>
<sequence>MSPSSTTRSSDGASTSERKIIDDLCPPEHFTRVIRRAGVDAMRAFACARRRETERCAVTSEAERRARATRGRRAMRMRSFGRPVGPTRRRKRARVRAARAVGRRATREAAAGALDVAPEDIVRSLSMPLRRADVDSLLVLCGLGGVELQPRELMLVMERNVFGACVEALKTCELETLAEQVDGVDVAEGEPGHMNFSCRTERSLVLVCALARAQKFPPTKPRGTRAEAAAERAAIKARITRVMRTVRRIRWKMKTSSVEAVKSTRRAPVLDDRSPARGQSTSESKTPPRSRAQKRPAAAAAAGSRPSSASKRICRDRSKPLVLKLREPKIFGSRRLGDVTNSATTRRVVESVSKAASGLLRRSVLMSAVKRSGPLPRTSADDISLAAFPKLPR</sequence>
<feature type="compositionally biased region" description="Polar residues" evidence="1">
    <location>
        <begin position="1"/>
        <end position="15"/>
    </location>
</feature>
<name>A0A096P7K4_OSTTA</name>
<accession>A0A096P7K4</accession>
<dbReference type="EMBL" id="CAID01000003">
    <property type="protein sequence ID" value="CEF96950.1"/>
    <property type="molecule type" value="Genomic_DNA"/>
</dbReference>
<dbReference type="KEGG" id="ota:OT_ostta03g00150"/>
<keyword evidence="3" id="KW-1185">Reference proteome</keyword>